<evidence type="ECO:0000313" key="5">
    <source>
        <dbReference type="Proteomes" id="UP001315967"/>
    </source>
</evidence>
<dbReference type="Gene3D" id="3.40.710.10">
    <property type="entry name" value="DD-peptidase/beta-lactamase superfamily"/>
    <property type="match status" value="1"/>
</dbReference>
<keyword evidence="5" id="KW-1185">Reference proteome</keyword>
<keyword evidence="1" id="KW-1133">Transmembrane helix</keyword>
<dbReference type="PANTHER" id="PTHR46825:SF9">
    <property type="entry name" value="BETA-LACTAMASE-RELATED DOMAIN-CONTAINING PROTEIN"/>
    <property type="match status" value="1"/>
</dbReference>
<evidence type="ECO:0000256" key="1">
    <source>
        <dbReference type="SAM" id="Phobius"/>
    </source>
</evidence>
<dbReference type="PANTHER" id="PTHR46825">
    <property type="entry name" value="D-ALANYL-D-ALANINE-CARBOXYPEPTIDASE/ENDOPEPTIDASE AMPH"/>
    <property type="match status" value="1"/>
</dbReference>
<dbReference type="RefSeq" id="WP_313793156.1">
    <property type="nucleotide sequence ID" value="NZ_CP102453.1"/>
</dbReference>
<dbReference type="Proteomes" id="UP001315967">
    <property type="component" value="Chromosome"/>
</dbReference>
<dbReference type="Pfam" id="PF00144">
    <property type="entry name" value="Beta-lactamase"/>
    <property type="match status" value="1"/>
</dbReference>
<feature type="transmembrane region" description="Helical" evidence="1">
    <location>
        <begin position="600"/>
        <end position="623"/>
    </location>
</feature>
<name>A0ABY5P4I7_9LACT</name>
<dbReference type="InterPro" id="IPR012338">
    <property type="entry name" value="Beta-lactam/transpept-like"/>
</dbReference>
<keyword evidence="1" id="KW-0472">Membrane</keyword>
<dbReference type="InterPro" id="IPR001466">
    <property type="entry name" value="Beta-lactam-related"/>
</dbReference>
<feature type="domain" description="Beta-lactamase-related" evidence="3">
    <location>
        <begin position="50"/>
        <end position="362"/>
    </location>
</feature>
<feature type="chain" id="PRO_5045268016" evidence="2">
    <location>
        <begin position="24"/>
        <end position="624"/>
    </location>
</feature>
<evidence type="ECO:0000256" key="2">
    <source>
        <dbReference type="SAM" id="SignalP"/>
    </source>
</evidence>
<evidence type="ECO:0000313" key="4">
    <source>
        <dbReference type="EMBL" id="UUX33652.1"/>
    </source>
</evidence>
<feature type="transmembrane region" description="Helical" evidence="1">
    <location>
        <begin position="564"/>
        <end position="588"/>
    </location>
</feature>
<gene>
    <name evidence="4" type="ORF">NRE15_12200</name>
</gene>
<dbReference type="InterPro" id="IPR050491">
    <property type="entry name" value="AmpC-like"/>
</dbReference>
<reference evidence="4 5" key="1">
    <citation type="submission" date="2022-08" db="EMBL/GenBank/DDBJ databases">
        <title>Aerococcaceae sp. nov isolated from spoiled eye mask.</title>
        <authorList>
            <person name="Zhou G."/>
            <person name="Xie X.-B."/>
            <person name="Shi Q.-S."/>
            <person name="Wang Y.-S."/>
            <person name="Wen X."/>
            <person name="Peng H."/>
            <person name="Yang X.-J."/>
            <person name="Tao H.-B."/>
            <person name="Huang X.-M."/>
        </authorList>
    </citation>
    <scope>NUCLEOTIDE SEQUENCE [LARGE SCALE GENOMIC DNA]</scope>
    <source>
        <strain evidence="5">DM20194951</strain>
    </source>
</reference>
<keyword evidence="1" id="KW-0812">Transmembrane</keyword>
<sequence>MKKYHFLYCLLILCLVIPTSAFAQDNTLPSGVSDADIGPVIENYMAEHEDTTAAVSLTLFRGDDLIYENYHGLMNREDGTDTTQESVYEWGSVAKLLVWVSVMQLWEQDLVDLDTHIKTYLPEEFASQLDYDHPITLTHLMNHNAGFEDAVFQMSAATEAEIIPLEEALLVTQPDQIYLPGEVVSYSNWSTSLAAFIVEQVSGQAFADYVHEHIFQPLGMEQTGLRGDYSDNLWVKEQLLSNQGYDANLEPLNDGLFYLNLYPAGAAAGTIGDLTTFIQALIPGADGWRYLFERKETLAEMLTPTLTYPGTDIDYVNHGMWSHEFAVQALGHGGNTNMYSSYVLFDPVSQVGLVIMTNQGSETVYNYGLPALVFGEIGAMVANEERTDLGRMTGLYYAARTIRTGIANMYTLSTLSPLFLIDDHHLGANFMGLASVSYEEIAPNTLRSKMQLGAIELVSLSRFSEKNGQKRVSGSFGETLEADRVVWIQTIVVALFLVAVLASLLVLVVKLIAWLVRKIAGRPLAATPLRKYQALLAVSLILQALNIFWVANKMASYEAPVSSLYINIAASILLALVPLGFVVVLMRHWSSLNGHPWRKVGYTLFMLLGLTMTILVVVLEMYYV</sequence>
<evidence type="ECO:0000259" key="3">
    <source>
        <dbReference type="Pfam" id="PF00144"/>
    </source>
</evidence>
<dbReference type="SUPFAM" id="SSF56601">
    <property type="entry name" value="beta-lactamase/transpeptidase-like"/>
    <property type="match status" value="1"/>
</dbReference>
<keyword evidence="2" id="KW-0732">Signal</keyword>
<protein>
    <submittedName>
        <fullName evidence="4">Beta-lactamase family protein</fullName>
    </submittedName>
</protein>
<accession>A0ABY5P4I7</accession>
<feature type="signal peptide" evidence="2">
    <location>
        <begin position="1"/>
        <end position="23"/>
    </location>
</feature>
<feature type="transmembrane region" description="Helical" evidence="1">
    <location>
        <begin position="486"/>
        <end position="513"/>
    </location>
</feature>
<proteinExistence type="predicted"/>
<organism evidence="4 5">
    <name type="scientific">Fundicoccus culcitae</name>
    <dbReference type="NCBI Taxonomy" id="2969821"/>
    <lineage>
        <taxon>Bacteria</taxon>
        <taxon>Bacillati</taxon>
        <taxon>Bacillota</taxon>
        <taxon>Bacilli</taxon>
        <taxon>Lactobacillales</taxon>
        <taxon>Aerococcaceae</taxon>
        <taxon>Fundicoccus</taxon>
    </lineage>
</organism>
<dbReference type="EMBL" id="CP102453">
    <property type="protein sequence ID" value="UUX33652.1"/>
    <property type="molecule type" value="Genomic_DNA"/>
</dbReference>